<reference evidence="1 2" key="1">
    <citation type="journal article" date="2019" name="Commun. Biol.">
        <title>The bagworm genome reveals a unique fibroin gene that provides high tensile strength.</title>
        <authorList>
            <person name="Kono N."/>
            <person name="Nakamura H."/>
            <person name="Ohtoshi R."/>
            <person name="Tomita M."/>
            <person name="Numata K."/>
            <person name="Arakawa K."/>
        </authorList>
    </citation>
    <scope>NUCLEOTIDE SEQUENCE [LARGE SCALE GENOMIC DNA]</scope>
</reference>
<evidence type="ECO:0000313" key="2">
    <source>
        <dbReference type="Proteomes" id="UP000299102"/>
    </source>
</evidence>
<keyword evidence="2" id="KW-1185">Reference proteome</keyword>
<proteinExistence type="predicted"/>
<dbReference type="Gene3D" id="2.60.40.10">
    <property type="entry name" value="Immunoglobulins"/>
    <property type="match status" value="1"/>
</dbReference>
<comment type="caution">
    <text evidence="1">The sequence shown here is derived from an EMBL/GenBank/DDBJ whole genome shotgun (WGS) entry which is preliminary data.</text>
</comment>
<gene>
    <name evidence="1" type="ORF">EVAR_343_1</name>
</gene>
<dbReference type="AlphaFoldDB" id="A0A4C1S9Y9"/>
<evidence type="ECO:0008006" key="3">
    <source>
        <dbReference type="Google" id="ProtNLM"/>
    </source>
</evidence>
<name>A0A4C1S9Y9_EUMVA</name>
<evidence type="ECO:0000313" key="1">
    <source>
        <dbReference type="EMBL" id="GBO98943.1"/>
    </source>
</evidence>
<dbReference type="EMBL" id="BGZK01000002">
    <property type="protein sequence ID" value="GBO98943.1"/>
    <property type="molecule type" value="Genomic_DNA"/>
</dbReference>
<dbReference type="Proteomes" id="UP000299102">
    <property type="component" value="Unassembled WGS sequence"/>
</dbReference>
<protein>
    <recommendedName>
        <fullName evidence="3">Ig-like domain-containing protein</fullName>
    </recommendedName>
</protein>
<sequence>MGFFCYGIENRTEIGIMVNTVIDRYKRCQNSFYIHAVVAAVVWQDWSVRVTSARAEVGGPALLTCNVPASAREHSAVAAWYRDDAVLVPSPDDKWESNRLSDNFTVAIQPIHCLYHLKEYECGLRMDELSVKFLLYADDQVILAPSTCEL</sequence>
<organism evidence="1 2">
    <name type="scientific">Eumeta variegata</name>
    <name type="common">Bagworm moth</name>
    <name type="synonym">Eumeta japonica</name>
    <dbReference type="NCBI Taxonomy" id="151549"/>
    <lineage>
        <taxon>Eukaryota</taxon>
        <taxon>Metazoa</taxon>
        <taxon>Ecdysozoa</taxon>
        <taxon>Arthropoda</taxon>
        <taxon>Hexapoda</taxon>
        <taxon>Insecta</taxon>
        <taxon>Pterygota</taxon>
        <taxon>Neoptera</taxon>
        <taxon>Endopterygota</taxon>
        <taxon>Lepidoptera</taxon>
        <taxon>Glossata</taxon>
        <taxon>Ditrysia</taxon>
        <taxon>Tineoidea</taxon>
        <taxon>Psychidae</taxon>
        <taxon>Oiketicinae</taxon>
        <taxon>Eumeta</taxon>
    </lineage>
</organism>
<accession>A0A4C1S9Y9</accession>
<dbReference type="InterPro" id="IPR013783">
    <property type="entry name" value="Ig-like_fold"/>
</dbReference>
<dbReference type="OrthoDB" id="7327464at2759"/>